<evidence type="ECO:0000256" key="1">
    <source>
        <dbReference type="ARBA" id="ARBA00010244"/>
    </source>
</evidence>
<organism evidence="2 3">
    <name type="scientific">Mailhella massiliensis</name>
    <dbReference type="NCBI Taxonomy" id="1903261"/>
    <lineage>
        <taxon>Bacteria</taxon>
        <taxon>Pseudomonadati</taxon>
        <taxon>Thermodesulfobacteriota</taxon>
        <taxon>Desulfovibrionia</taxon>
        <taxon>Desulfovibrionales</taxon>
        <taxon>Desulfovibrionaceae</taxon>
        <taxon>Mailhella</taxon>
    </lineage>
</organism>
<evidence type="ECO:0000313" key="2">
    <source>
        <dbReference type="EMBL" id="HJD96230.1"/>
    </source>
</evidence>
<dbReference type="NCBIfam" id="TIGR02552">
    <property type="entry name" value="LcrH_SycD"/>
    <property type="match status" value="1"/>
</dbReference>
<comment type="caution">
    <text evidence="2">The sequence shown here is derived from an EMBL/GenBank/DDBJ whole genome shotgun (WGS) entry which is preliminary data.</text>
</comment>
<dbReference type="Gene3D" id="1.25.40.10">
    <property type="entry name" value="Tetratricopeptide repeat domain"/>
    <property type="match status" value="1"/>
</dbReference>
<dbReference type="AlphaFoldDB" id="A0A921DQ93"/>
<proteinExistence type="inferred from homology"/>
<dbReference type="InterPro" id="IPR011990">
    <property type="entry name" value="TPR-like_helical_dom_sf"/>
</dbReference>
<dbReference type="Proteomes" id="UP000698963">
    <property type="component" value="Unassembled WGS sequence"/>
</dbReference>
<dbReference type="PRINTS" id="PR01595">
    <property type="entry name" value="SYCDCHAPRONE"/>
</dbReference>
<dbReference type="InterPro" id="IPR005415">
    <property type="entry name" value="T3SS_Ca_resp_chp_LcrH/SycD"/>
</dbReference>
<sequence length="160" mass="17127">MADNTPLNDNEIAAIINALNKGASIGDVCNISDEQIEGLYALAYNLYSSGNFADAGTVFQALCLYRHKEVRFWMGLAGCRQAQNDLKGAVDAYAMAGTADLLRNPVPFLFAAKCYIQLGDKENAVGALKGLLTLGDESNPAHADCHKKARALLTMLNASE</sequence>
<evidence type="ECO:0000313" key="3">
    <source>
        <dbReference type="Proteomes" id="UP000698963"/>
    </source>
</evidence>
<reference evidence="2" key="2">
    <citation type="submission" date="2021-09" db="EMBL/GenBank/DDBJ databases">
        <authorList>
            <person name="Gilroy R."/>
        </authorList>
    </citation>
    <scope>NUCLEOTIDE SEQUENCE</scope>
    <source>
        <strain evidence="2">ChiGjej2B2-19336</strain>
    </source>
</reference>
<dbReference type="RefSeq" id="WP_304120417.1">
    <property type="nucleotide sequence ID" value="NZ_DYZA01000022.1"/>
</dbReference>
<dbReference type="Pfam" id="PF07720">
    <property type="entry name" value="TPR_3"/>
    <property type="match status" value="1"/>
</dbReference>
<protein>
    <submittedName>
        <fullName evidence="2">SycD/LcrH family type III secretion system chaperone</fullName>
    </submittedName>
</protein>
<reference evidence="2" key="1">
    <citation type="journal article" date="2021" name="PeerJ">
        <title>Extensive microbial diversity within the chicken gut microbiome revealed by metagenomics and culture.</title>
        <authorList>
            <person name="Gilroy R."/>
            <person name="Ravi A."/>
            <person name="Getino M."/>
            <person name="Pursley I."/>
            <person name="Horton D.L."/>
            <person name="Alikhan N.F."/>
            <person name="Baker D."/>
            <person name="Gharbi K."/>
            <person name="Hall N."/>
            <person name="Watson M."/>
            <person name="Adriaenssens E.M."/>
            <person name="Foster-Nyarko E."/>
            <person name="Jarju S."/>
            <person name="Secka A."/>
            <person name="Antonio M."/>
            <person name="Oren A."/>
            <person name="Chaudhuri R.R."/>
            <person name="La Ragione R."/>
            <person name="Hildebrand F."/>
            <person name="Pallen M.J."/>
        </authorList>
    </citation>
    <scope>NUCLEOTIDE SEQUENCE</scope>
    <source>
        <strain evidence="2">ChiGjej2B2-19336</strain>
    </source>
</reference>
<gene>
    <name evidence="2" type="ORF">K8W16_01100</name>
</gene>
<accession>A0A921DQ93</accession>
<dbReference type="InterPro" id="IPR011716">
    <property type="entry name" value="TPR-3"/>
</dbReference>
<comment type="similarity">
    <text evidence="1">Belongs to the LcrH/SycD chaperone family.</text>
</comment>
<name>A0A921DQ93_9BACT</name>
<dbReference type="SUPFAM" id="SSF48452">
    <property type="entry name" value="TPR-like"/>
    <property type="match status" value="1"/>
</dbReference>
<dbReference type="EMBL" id="DYZA01000022">
    <property type="protein sequence ID" value="HJD96230.1"/>
    <property type="molecule type" value="Genomic_DNA"/>
</dbReference>